<evidence type="ECO:0000256" key="8">
    <source>
        <dbReference type="ARBA" id="ARBA00023163"/>
    </source>
</evidence>
<feature type="region of interest" description="Disordered" evidence="12">
    <location>
        <begin position="379"/>
        <end position="402"/>
    </location>
</feature>
<dbReference type="Pfam" id="PF00096">
    <property type="entry name" value="zf-C2H2"/>
    <property type="match status" value="2"/>
</dbReference>
<evidence type="ECO:0000256" key="10">
    <source>
        <dbReference type="ARBA" id="ARBA00038474"/>
    </source>
</evidence>
<keyword evidence="4" id="KW-0677">Repeat</keyword>
<evidence type="ECO:0000256" key="2">
    <source>
        <dbReference type="ARBA" id="ARBA00006991"/>
    </source>
</evidence>
<feature type="domain" description="C2H2-type" evidence="13">
    <location>
        <begin position="258"/>
        <end position="287"/>
    </location>
</feature>
<keyword evidence="3" id="KW-0479">Metal-binding</keyword>
<dbReference type="InterPro" id="IPR013087">
    <property type="entry name" value="Znf_C2H2_type"/>
</dbReference>
<evidence type="ECO:0000256" key="7">
    <source>
        <dbReference type="ARBA" id="ARBA00023015"/>
    </source>
</evidence>
<evidence type="ECO:0000259" key="13">
    <source>
        <dbReference type="PROSITE" id="PS50157"/>
    </source>
</evidence>
<dbReference type="PANTHER" id="PTHR23233">
    <property type="entry name" value="SAL-LIKE PROTEIN"/>
    <property type="match status" value="1"/>
</dbReference>
<dbReference type="PROSITE" id="PS50157">
    <property type="entry name" value="ZINC_FINGER_C2H2_2"/>
    <property type="match status" value="2"/>
</dbReference>
<proteinExistence type="inferred from homology"/>
<feature type="region of interest" description="Disordered" evidence="12">
    <location>
        <begin position="1"/>
        <end position="33"/>
    </location>
</feature>
<evidence type="ECO:0000313" key="14">
    <source>
        <dbReference type="EMBL" id="OXG18307.1"/>
    </source>
</evidence>
<name>A0A854QB01_CRYNE</name>
<dbReference type="GO" id="GO:0000978">
    <property type="term" value="F:RNA polymerase II cis-regulatory region sequence-specific DNA binding"/>
    <property type="evidence" value="ECO:0007669"/>
    <property type="project" value="UniProtKB-ARBA"/>
</dbReference>
<keyword evidence="8" id="KW-0804">Transcription</keyword>
<dbReference type="Proteomes" id="UP000199727">
    <property type="component" value="Unassembled WGS sequence"/>
</dbReference>
<dbReference type="InterPro" id="IPR036236">
    <property type="entry name" value="Znf_C2H2_sf"/>
</dbReference>
<dbReference type="GO" id="GO:0000981">
    <property type="term" value="F:DNA-binding transcription factor activity, RNA polymerase II-specific"/>
    <property type="evidence" value="ECO:0007669"/>
    <property type="project" value="TreeGrafter"/>
</dbReference>
<accession>A0A854QB01</accession>
<dbReference type="FunFam" id="3.30.160.60:FF:000761">
    <property type="entry name" value="Zinc finger protein 449"/>
    <property type="match status" value="1"/>
</dbReference>
<dbReference type="Gene3D" id="3.30.160.60">
    <property type="entry name" value="Classic Zinc Finger"/>
    <property type="match status" value="2"/>
</dbReference>
<dbReference type="SUPFAM" id="SSF57667">
    <property type="entry name" value="beta-beta-alpha zinc fingers"/>
    <property type="match status" value="1"/>
</dbReference>
<dbReference type="GO" id="GO:0008270">
    <property type="term" value="F:zinc ion binding"/>
    <property type="evidence" value="ECO:0007669"/>
    <property type="project" value="UniProtKB-KW"/>
</dbReference>
<dbReference type="PANTHER" id="PTHR23233:SF84">
    <property type="entry name" value="FI23031P1"/>
    <property type="match status" value="1"/>
</dbReference>
<keyword evidence="5 11" id="KW-0863">Zinc-finger</keyword>
<dbReference type="PROSITE" id="PS00028">
    <property type="entry name" value="ZINC_FINGER_C2H2_1"/>
    <property type="match status" value="2"/>
</dbReference>
<keyword evidence="9" id="KW-0539">Nucleus</keyword>
<evidence type="ECO:0000256" key="3">
    <source>
        <dbReference type="ARBA" id="ARBA00022723"/>
    </source>
</evidence>
<evidence type="ECO:0000256" key="5">
    <source>
        <dbReference type="ARBA" id="ARBA00022771"/>
    </source>
</evidence>
<comment type="similarity">
    <text evidence="2">Belongs to the krueppel C2H2-type zinc-finger protein family.</text>
</comment>
<dbReference type="InterPro" id="IPR051565">
    <property type="entry name" value="Sal_C2H2-zinc-finger"/>
</dbReference>
<evidence type="ECO:0000256" key="12">
    <source>
        <dbReference type="SAM" id="MobiDB-lite"/>
    </source>
</evidence>
<gene>
    <name evidence="14" type="ORF">C361_04430</name>
</gene>
<reference evidence="14 15" key="1">
    <citation type="submission" date="2017-06" db="EMBL/GenBank/DDBJ databases">
        <title>Global population genomics of the pathogenic fungus Cryptococcus neoformans var. grubii.</title>
        <authorList>
            <person name="Cuomo C."/>
            <person name="Litvintseva A."/>
            <person name="Chen Y."/>
            <person name="Young S."/>
            <person name="Zeng Q."/>
            <person name="Chapman S."/>
            <person name="Gujja S."/>
            <person name="Saif S."/>
            <person name="Birren B."/>
        </authorList>
    </citation>
    <scope>NUCLEOTIDE SEQUENCE [LARGE SCALE GENOMIC DNA]</scope>
    <source>
        <strain evidence="14 15">Tu259-1</strain>
    </source>
</reference>
<dbReference type="EMBL" id="AMKT01000056">
    <property type="protein sequence ID" value="OXG18307.1"/>
    <property type="molecule type" value="Genomic_DNA"/>
</dbReference>
<feature type="compositionally biased region" description="Basic and acidic residues" evidence="12">
    <location>
        <begin position="382"/>
        <end position="402"/>
    </location>
</feature>
<dbReference type="FunFam" id="3.30.160.60:FF:000125">
    <property type="entry name" value="Putative zinc finger protein 143"/>
    <property type="match status" value="1"/>
</dbReference>
<evidence type="ECO:0000256" key="6">
    <source>
        <dbReference type="ARBA" id="ARBA00022833"/>
    </source>
</evidence>
<evidence type="ECO:0000256" key="9">
    <source>
        <dbReference type="ARBA" id="ARBA00023242"/>
    </source>
</evidence>
<evidence type="ECO:0000256" key="11">
    <source>
        <dbReference type="PROSITE-ProRule" id="PRU00042"/>
    </source>
</evidence>
<comment type="subcellular location">
    <subcellularLocation>
        <location evidence="1">Nucleus</location>
    </subcellularLocation>
</comment>
<keyword evidence="6" id="KW-0862">Zinc</keyword>
<dbReference type="GO" id="GO:0005634">
    <property type="term" value="C:nucleus"/>
    <property type="evidence" value="ECO:0007669"/>
    <property type="project" value="UniProtKB-SubCell"/>
</dbReference>
<evidence type="ECO:0000256" key="4">
    <source>
        <dbReference type="ARBA" id="ARBA00022737"/>
    </source>
</evidence>
<feature type="domain" description="C2H2-type" evidence="13">
    <location>
        <begin position="230"/>
        <end position="257"/>
    </location>
</feature>
<comment type="caution">
    <text evidence="14">The sequence shown here is derived from an EMBL/GenBank/DDBJ whole genome shotgun (WGS) entry which is preliminary data.</text>
</comment>
<evidence type="ECO:0000256" key="1">
    <source>
        <dbReference type="ARBA" id="ARBA00004123"/>
    </source>
</evidence>
<protein>
    <recommendedName>
        <fullName evidence="13">C2H2-type domain-containing protein</fullName>
    </recommendedName>
</protein>
<comment type="similarity">
    <text evidence="10">Belongs to the sal C2H2-type zinc-finger protein family.</text>
</comment>
<sequence>MDDQSSLGSGILARDPVNVQCPSPRSQADDVGPSLYSQTVDAAWYKDPAEGSSSAFSQAQTQSTSTFQVSLSGGEERTCECQLSGSFSKAIATHSFDSGWASPAVCTRSSPESQDITLHNRCLTYGTYPTPMSPRRYTSQPNLSSPASNRFQPPFEPHTSVWPDRGLIPLRQYLRPGYQSQRGNEKNIATVVKYGGTRVQPWIDIDLNSREKVKIGIEVGETSSLKGRYHPCSVCAKRFTRPSALKTHMHTHTGERPFICDWPGCGRDFSVQSNCKRHIRTHEAKEARKKEEAGEINRTSKISFPVEHQCQRSKTSPCFPTSLQYLPYHLPPTPNMTHPIYMGHSLVSESAHYLHSCPPKEHTETAVQVVKATFGTDVALTDDGRSSSKKKDYTEYDRDLGRTKSGREVTMYELFP</sequence>
<evidence type="ECO:0000313" key="15">
    <source>
        <dbReference type="Proteomes" id="UP000199727"/>
    </source>
</evidence>
<keyword evidence="7" id="KW-0805">Transcription regulation</keyword>
<dbReference type="AlphaFoldDB" id="A0A854QB01"/>
<organism evidence="14 15">
    <name type="scientific">Cryptococcus neoformans Tu259-1</name>
    <dbReference type="NCBI Taxonomy" id="1230072"/>
    <lineage>
        <taxon>Eukaryota</taxon>
        <taxon>Fungi</taxon>
        <taxon>Dikarya</taxon>
        <taxon>Basidiomycota</taxon>
        <taxon>Agaricomycotina</taxon>
        <taxon>Tremellomycetes</taxon>
        <taxon>Tremellales</taxon>
        <taxon>Cryptococcaceae</taxon>
        <taxon>Cryptococcus</taxon>
        <taxon>Cryptococcus neoformans species complex</taxon>
    </lineage>
</organism>
<dbReference type="SMART" id="SM00355">
    <property type="entry name" value="ZnF_C2H2"/>
    <property type="match status" value="2"/>
</dbReference>